<dbReference type="Pfam" id="PF00579">
    <property type="entry name" value="tRNA-synt_1b"/>
    <property type="match status" value="1"/>
</dbReference>
<keyword evidence="7 10" id="KW-0648">Protein biosynthesis</keyword>
<protein>
    <recommendedName>
        <fullName evidence="3">tryptophan--tRNA ligase</fullName>
        <ecNumber evidence="3">6.1.1.2</ecNumber>
    </recommendedName>
    <alternativeName>
        <fullName evidence="9">Tryptophanyl-tRNA synthetase</fullName>
    </alternativeName>
</protein>
<dbReference type="CDD" id="cd00806">
    <property type="entry name" value="TrpRS_core"/>
    <property type="match status" value="1"/>
</dbReference>
<dbReference type="STRING" id="51028.A0A0N4UW59"/>
<dbReference type="Gene3D" id="1.10.240.10">
    <property type="entry name" value="Tyrosyl-Transfer RNA Synthetase"/>
    <property type="match status" value="1"/>
</dbReference>
<dbReference type="FunFam" id="1.10.240.10:FF:000002">
    <property type="entry name" value="Tryptophan--tRNA ligase"/>
    <property type="match status" value="1"/>
</dbReference>
<dbReference type="OrthoDB" id="15808at2759"/>
<keyword evidence="12" id="KW-1185">Reference proteome</keyword>
<dbReference type="PROSITE" id="PS00178">
    <property type="entry name" value="AA_TRNA_LIGASE_I"/>
    <property type="match status" value="1"/>
</dbReference>
<dbReference type="InterPro" id="IPR002305">
    <property type="entry name" value="aa-tRNA-synth_Ic"/>
</dbReference>
<evidence type="ECO:0000313" key="13">
    <source>
        <dbReference type="WBParaSite" id="EVEC_0000170901-mRNA-1"/>
    </source>
</evidence>
<name>A0A0N4UW59_ENTVE</name>
<evidence type="ECO:0000256" key="4">
    <source>
        <dbReference type="ARBA" id="ARBA00022598"/>
    </source>
</evidence>
<proteinExistence type="inferred from homology"/>
<dbReference type="SUPFAM" id="SSF52374">
    <property type="entry name" value="Nucleotidylyl transferase"/>
    <property type="match status" value="1"/>
</dbReference>
<dbReference type="GO" id="GO:0070183">
    <property type="term" value="P:mitochondrial tryptophanyl-tRNA aminoacylation"/>
    <property type="evidence" value="ECO:0007669"/>
    <property type="project" value="TreeGrafter"/>
</dbReference>
<evidence type="ECO:0000313" key="11">
    <source>
        <dbReference type="EMBL" id="VDD86274.1"/>
    </source>
</evidence>
<evidence type="ECO:0000256" key="7">
    <source>
        <dbReference type="ARBA" id="ARBA00022917"/>
    </source>
</evidence>
<sequence length="378" mass="42373">MISAFRNSVHSKRFLRIKSSGSGEKKFAHPTVYFSGIQPTGVPHLGNYFGFIKPWLAIQENSNIQVFNFSFILLQREPSTSSLYLSVVDYHAISAGPVDPQQMRQRILRMAAGLLACGVDPLRTNLFQQSTVTDHTNLMFTIGMLQTVSQLQRLTHYKEKSAKFKAGSVPINLLIYPVLQTADILLYKSTHVPVGEDQTQHLRLSRNLAAHFNTVFNTDYFPVPEQVTAESVKIKSLRDPGKKMSKSDPSGRSRIDINDSEESIYEKCSKALSDFQPDITYEPEKRPAISNLVSLYCAVNGKSPEEAVKECSGLDTKDFKFKLATDLNRKLSPIREKYDALMGDQGTIVEILKDGAEKAQQVAQKTMKDVRELIGFSL</sequence>
<dbReference type="NCBIfam" id="TIGR00233">
    <property type="entry name" value="trpS"/>
    <property type="match status" value="1"/>
</dbReference>
<dbReference type="WBParaSite" id="EVEC_0000170901-mRNA-1">
    <property type="protein sequence ID" value="EVEC_0000170901-mRNA-1"/>
    <property type="gene ID" value="EVEC_0000170901"/>
</dbReference>
<comment type="subcellular location">
    <subcellularLocation>
        <location evidence="1">Mitochondrion</location>
    </subcellularLocation>
</comment>
<dbReference type="InterPro" id="IPR002306">
    <property type="entry name" value="Trp-tRNA-ligase"/>
</dbReference>
<dbReference type="AlphaFoldDB" id="A0A0N4UW59"/>
<dbReference type="GO" id="GO:0005524">
    <property type="term" value="F:ATP binding"/>
    <property type="evidence" value="ECO:0007669"/>
    <property type="project" value="UniProtKB-KW"/>
</dbReference>
<dbReference type="Gene3D" id="3.40.50.620">
    <property type="entry name" value="HUPs"/>
    <property type="match status" value="1"/>
</dbReference>
<keyword evidence="4 10" id="KW-0436">Ligase</keyword>
<dbReference type="PANTHER" id="PTHR43766:SF1">
    <property type="entry name" value="TRYPTOPHAN--TRNA LIGASE, MITOCHONDRIAL"/>
    <property type="match status" value="1"/>
</dbReference>
<dbReference type="InterPro" id="IPR014729">
    <property type="entry name" value="Rossmann-like_a/b/a_fold"/>
</dbReference>
<reference evidence="11 12" key="2">
    <citation type="submission" date="2018-10" db="EMBL/GenBank/DDBJ databases">
        <authorList>
            <consortium name="Pathogen Informatics"/>
        </authorList>
    </citation>
    <scope>NUCLEOTIDE SEQUENCE [LARGE SCALE GENOMIC DNA]</scope>
</reference>
<gene>
    <name evidence="11" type="ORF">EVEC_LOCUS1417</name>
</gene>
<evidence type="ECO:0000256" key="3">
    <source>
        <dbReference type="ARBA" id="ARBA00013161"/>
    </source>
</evidence>
<dbReference type="GO" id="GO:0004830">
    <property type="term" value="F:tryptophan-tRNA ligase activity"/>
    <property type="evidence" value="ECO:0007669"/>
    <property type="project" value="UniProtKB-EC"/>
</dbReference>
<evidence type="ECO:0000256" key="5">
    <source>
        <dbReference type="ARBA" id="ARBA00022741"/>
    </source>
</evidence>
<accession>A0A0N4UW59</accession>
<dbReference type="EC" id="6.1.1.2" evidence="3"/>
<dbReference type="GO" id="GO:0005759">
    <property type="term" value="C:mitochondrial matrix"/>
    <property type="evidence" value="ECO:0007669"/>
    <property type="project" value="TreeGrafter"/>
</dbReference>
<dbReference type="PANTHER" id="PTHR43766">
    <property type="entry name" value="TRYPTOPHAN--TRNA LIGASE, MITOCHONDRIAL"/>
    <property type="match status" value="1"/>
</dbReference>
<dbReference type="Proteomes" id="UP000274131">
    <property type="component" value="Unassembled WGS sequence"/>
</dbReference>
<organism evidence="13">
    <name type="scientific">Enterobius vermicularis</name>
    <name type="common">Human pinworm</name>
    <dbReference type="NCBI Taxonomy" id="51028"/>
    <lineage>
        <taxon>Eukaryota</taxon>
        <taxon>Metazoa</taxon>
        <taxon>Ecdysozoa</taxon>
        <taxon>Nematoda</taxon>
        <taxon>Chromadorea</taxon>
        <taxon>Rhabditida</taxon>
        <taxon>Spirurina</taxon>
        <taxon>Oxyuridomorpha</taxon>
        <taxon>Oxyuroidea</taxon>
        <taxon>Oxyuridae</taxon>
        <taxon>Enterobius</taxon>
    </lineage>
</organism>
<evidence type="ECO:0000256" key="1">
    <source>
        <dbReference type="ARBA" id="ARBA00004173"/>
    </source>
</evidence>
<dbReference type="InterPro" id="IPR050203">
    <property type="entry name" value="Trp-tRNA_synthetase"/>
</dbReference>
<evidence type="ECO:0000256" key="9">
    <source>
        <dbReference type="ARBA" id="ARBA00030268"/>
    </source>
</evidence>
<comment type="similarity">
    <text evidence="2 10">Belongs to the class-I aminoacyl-tRNA synthetase family.</text>
</comment>
<evidence type="ECO:0000256" key="8">
    <source>
        <dbReference type="ARBA" id="ARBA00023146"/>
    </source>
</evidence>
<keyword evidence="6 10" id="KW-0067">ATP-binding</keyword>
<keyword evidence="5 10" id="KW-0547">Nucleotide-binding</keyword>
<dbReference type="EMBL" id="UXUI01007208">
    <property type="protein sequence ID" value="VDD86274.1"/>
    <property type="molecule type" value="Genomic_DNA"/>
</dbReference>
<evidence type="ECO:0000256" key="10">
    <source>
        <dbReference type="RuleBase" id="RU363036"/>
    </source>
</evidence>
<evidence type="ECO:0000313" key="12">
    <source>
        <dbReference type="Proteomes" id="UP000274131"/>
    </source>
</evidence>
<keyword evidence="8 10" id="KW-0030">Aminoacyl-tRNA synthetase</keyword>
<evidence type="ECO:0000256" key="6">
    <source>
        <dbReference type="ARBA" id="ARBA00022840"/>
    </source>
</evidence>
<dbReference type="InterPro" id="IPR001412">
    <property type="entry name" value="aa-tRNA-synth_I_CS"/>
</dbReference>
<evidence type="ECO:0000256" key="2">
    <source>
        <dbReference type="ARBA" id="ARBA00005594"/>
    </source>
</evidence>
<dbReference type="PRINTS" id="PR01039">
    <property type="entry name" value="TRNASYNTHTRP"/>
</dbReference>
<reference evidence="13" key="1">
    <citation type="submission" date="2017-02" db="UniProtKB">
        <authorList>
            <consortium name="WormBaseParasite"/>
        </authorList>
    </citation>
    <scope>IDENTIFICATION</scope>
</reference>